<dbReference type="PANTHER" id="PTHR46008">
    <property type="entry name" value="LEAF RUST 10 DISEASE-RESISTANCE LOCUS RECEPTOR-LIKE PROTEIN KINASE-LIKE 1.4"/>
    <property type="match status" value="1"/>
</dbReference>
<comment type="caution">
    <text evidence="4">The sequence shown here is derived from an EMBL/GenBank/DDBJ whole genome shotgun (WGS) entry which is preliminary data.</text>
</comment>
<dbReference type="EMBL" id="JAJAGQ010000003">
    <property type="protein sequence ID" value="KAJ8567823.1"/>
    <property type="molecule type" value="Genomic_DNA"/>
</dbReference>
<evidence type="ECO:0000256" key="1">
    <source>
        <dbReference type="ARBA" id="ARBA00022741"/>
    </source>
</evidence>
<dbReference type="SUPFAM" id="SSF56112">
    <property type="entry name" value="Protein kinase-like (PK-like)"/>
    <property type="match status" value="1"/>
</dbReference>
<dbReference type="GO" id="GO:0016301">
    <property type="term" value="F:kinase activity"/>
    <property type="evidence" value="ECO:0007669"/>
    <property type="project" value="TreeGrafter"/>
</dbReference>
<gene>
    <name evidence="4" type="ORF">K7X08_020031</name>
</gene>
<dbReference type="GO" id="GO:0005524">
    <property type="term" value="F:ATP binding"/>
    <property type="evidence" value="ECO:0007669"/>
    <property type="project" value="UniProtKB-KW"/>
</dbReference>
<keyword evidence="2" id="KW-0067">ATP-binding</keyword>
<evidence type="ECO:0000313" key="4">
    <source>
        <dbReference type="EMBL" id="KAJ8567823.1"/>
    </source>
</evidence>
<dbReference type="OrthoDB" id="1731161at2759"/>
<evidence type="ECO:0000256" key="2">
    <source>
        <dbReference type="ARBA" id="ARBA00022840"/>
    </source>
</evidence>
<feature type="transmembrane region" description="Helical" evidence="3">
    <location>
        <begin position="34"/>
        <end position="54"/>
    </location>
</feature>
<keyword evidence="5" id="KW-1185">Reference proteome</keyword>
<keyword evidence="3" id="KW-0812">Transmembrane</keyword>
<dbReference type="PANTHER" id="PTHR46008:SF2">
    <property type="entry name" value="LEAF RUST 10 DISEASE-RESISTANCE LOCUS RECEPTOR-LIKE PROTEIN KINASE-LIKE 1.4"/>
    <property type="match status" value="1"/>
</dbReference>
<evidence type="ECO:0000313" key="5">
    <source>
        <dbReference type="Proteomes" id="UP001152561"/>
    </source>
</evidence>
<sequence>MSVGALSVTSQEITGHAQFLKNNNGYHRKRTIEVMTVCISAILVALSFACCLVTRKRRKDKEDQFTSLNTLRRNLASYENSSRGNEMDGSEYVDVFVFDLSTIISSTDDFTDANKLSEGGFGSVYKGQLNNG</sequence>
<reference evidence="5" key="1">
    <citation type="journal article" date="2023" name="Proc. Natl. Acad. Sci. U.S.A.">
        <title>Genomic and structural basis for evolution of tropane alkaloid biosynthesis.</title>
        <authorList>
            <person name="Wanga Y.-J."/>
            <person name="Taina T."/>
            <person name="Yua J.-Y."/>
            <person name="Lia J."/>
            <person name="Xua B."/>
            <person name="Chenc J."/>
            <person name="D'Auriad J.C."/>
            <person name="Huanga J.-P."/>
            <person name="Huanga S.-X."/>
        </authorList>
    </citation>
    <scope>NUCLEOTIDE SEQUENCE [LARGE SCALE GENOMIC DNA]</scope>
    <source>
        <strain evidence="5">cv. KIB-2019</strain>
    </source>
</reference>
<keyword evidence="3" id="KW-1133">Transmembrane helix</keyword>
<proteinExistence type="predicted"/>
<dbReference type="Proteomes" id="UP001152561">
    <property type="component" value="Unassembled WGS sequence"/>
</dbReference>
<keyword evidence="1" id="KW-0547">Nucleotide-binding</keyword>
<dbReference type="Gene3D" id="3.30.200.20">
    <property type="entry name" value="Phosphorylase Kinase, domain 1"/>
    <property type="match status" value="1"/>
</dbReference>
<keyword evidence="3" id="KW-0472">Membrane</keyword>
<protein>
    <submittedName>
        <fullName evidence="4">Uncharacterized protein</fullName>
    </submittedName>
</protein>
<dbReference type="InterPro" id="IPR011009">
    <property type="entry name" value="Kinase-like_dom_sf"/>
</dbReference>
<evidence type="ECO:0000256" key="3">
    <source>
        <dbReference type="SAM" id="Phobius"/>
    </source>
</evidence>
<organism evidence="4 5">
    <name type="scientific">Anisodus acutangulus</name>
    <dbReference type="NCBI Taxonomy" id="402998"/>
    <lineage>
        <taxon>Eukaryota</taxon>
        <taxon>Viridiplantae</taxon>
        <taxon>Streptophyta</taxon>
        <taxon>Embryophyta</taxon>
        <taxon>Tracheophyta</taxon>
        <taxon>Spermatophyta</taxon>
        <taxon>Magnoliopsida</taxon>
        <taxon>eudicotyledons</taxon>
        <taxon>Gunneridae</taxon>
        <taxon>Pentapetalae</taxon>
        <taxon>asterids</taxon>
        <taxon>lamiids</taxon>
        <taxon>Solanales</taxon>
        <taxon>Solanaceae</taxon>
        <taxon>Solanoideae</taxon>
        <taxon>Hyoscyameae</taxon>
        <taxon>Anisodus</taxon>
    </lineage>
</organism>
<name>A0A9Q1RMJ4_9SOLA</name>
<dbReference type="AlphaFoldDB" id="A0A9Q1RMJ4"/>
<accession>A0A9Q1RMJ4</accession>